<evidence type="ECO:0000313" key="2">
    <source>
        <dbReference type="Proteomes" id="UP000817854"/>
    </source>
</evidence>
<proteinExistence type="predicted"/>
<dbReference type="EMBL" id="VEVQ02000006">
    <property type="protein sequence ID" value="NHN26279.1"/>
    <property type="molecule type" value="Genomic_DNA"/>
</dbReference>
<accession>A0ABX0IR21</accession>
<reference evidence="1" key="1">
    <citation type="submission" date="2019-05" db="EMBL/GenBank/DDBJ databases">
        <authorList>
            <person name="Lianzixin W."/>
        </authorList>
    </citation>
    <scope>NUCLEOTIDE SEQUENCE</scope>
    <source>
        <strain evidence="1">EC11</strain>
    </source>
</reference>
<dbReference type="Proteomes" id="UP000817854">
    <property type="component" value="Unassembled WGS sequence"/>
</dbReference>
<organism evidence="1 2">
    <name type="scientific">Flavobacterium jejuense</name>
    <dbReference type="NCBI Taxonomy" id="1544455"/>
    <lineage>
        <taxon>Bacteria</taxon>
        <taxon>Pseudomonadati</taxon>
        <taxon>Bacteroidota</taxon>
        <taxon>Flavobacteriia</taxon>
        <taxon>Flavobacteriales</taxon>
        <taxon>Flavobacteriaceae</taxon>
        <taxon>Flavobacterium</taxon>
    </lineage>
</organism>
<protein>
    <submittedName>
        <fullName evidence="1">Uncharacterized protein</fullName>
    </submittedName>
</protein>
<keyword evidence="2" id="KW-1185">Reference proteome</keyword>
<comment type="caution">
    <text evidence="1">The sequence shown here is derived from an EMBL/GenBank/DDBJ whole genome shotgun (WGS) entry which is preliminary data.</text>
</comment>
<gene>
    <name evidence="1" type="ORF">FIA58_011375</name>
</gene>
<dbReference type="RefSeq" id="WP_140962601.1">
    <property type="nucleotide sequence ID" value="NZ_VEVQ02000006.1"/>
</dbReference>
<evidence type="ECO:0000313" key="1">
    <source>
        <dbReference type="EMBL" id="NHN26279.1"/>
    </source>
</evidence>
<sequence length="112" mass="12897">MIKIEGSYIQYAAGYDKDDITNSDVDKALNDLTNMDDEHGGFWVGVYGADTDEFVLEFHKSLTMFGNFGEEENYKINLDKLESAKDYFNLLLNGEIDELREKLKIVLYLKSH</sequence>
<name>A0ABX0IR21_9FLAO</name>
<reference evidence="1" key="2">
    <citation type="submission" date="2020-02" db="EMBL/GenBank/DDBJ databases">
        <title>Flavobacterium profundi sp. nov., isolated from a deep-sea seamount.</title>
        <authorList>
            <person name="Zhang D.-C."/>
        </authorList>
    </citation>
    <scope>NUCLEOTIDE SEQUENCE</scope>
    <source>
        <strain evidence="1">EC11</strain>
    </source>
</reference>